<dbReference type="RefSeq" id="WP_124319657.1">
    <property type="nucleotide sequence ID" value="NZ_CP027753.1"/>
</dbReference>
<evidence type="ECO:0000259" key="7">
    <source>
        <dbReference type="Pfam" id="PF02753"/>
    </source>
</evidence>
<accession>A0A3G7TK12</accession>
<dbReference type="InterPro" id="IPR001829">
    <property type="entry name" value="Pili_assmbl_chaperone_bac"/>
</dbReference>
<sequence>MTPKARIFSSFVLGVMFLGVCSGIVQASVVIQGTRLVYPSDAREVTIKMSNTGASASLAQSWIDDGDSTKGPEEIKVPFLVSPAVIRLDPDSSASLRVSYTGEKLAEDRESLFWLNVLETPPRKEVDENVLQFTFRTRIKVFFRPKNLKSDVDLVANKLDWQFKQASHPDEKGKVENRLGVQVTNPTAYYVSFGKIEVALDGRRVAVKDEMIAPFSSGFFPLPERAPQTYRKASVHYEVINDFGGRRVLEKPLSL</sequence>
<dbReference type="EMBL" id="CP027753">
    <property type="protein sequence ID" value="AZE47340.1"/>
    <property type="molecule type" value="Genomic_DNA"/>
</dbReference>
<keyword evidence="5" id="KW-0143">Chaperone</keyword>
<keyword evidence="4" id="KW-0574">Periplasm</keyword>
<dbReference type="Gene3D" id="2.60.40.10">
    <property type="entry name" value="Immunoglobulins"/>
    <property type="match status" value="2"/>
</dbReference>
<evidence type="ECO:0000256" key="3">
    <source>
        <dbReference type="ARBA" id="ARBA00022729"/>
    </source>
</evidence>
<feature type="domain" description="Pili assembly chaperone N-terminal" evidence="6">
    <location>
        <begin position="28"/>
        <end position="148"/>
    </location>
</feature>
<dbReference type="Pfam" id="PF02753">
    <property type="entry name" value="PapD_C"/>
    <property type="match status" value="1"/>
</dbReference>
<dbReference type="InterPro" id="IPR016147">
    <property type="entry name" value="Pili_assmbl_chaperone_N"/>
</dbReference>
<dbReference type="Proteomes" id="UP000268048">
    <property type="component" value="Chromosome"/>
</dbReference>
<organism evidence="8 9">
    <name type="scientific">Pseudomonas chlororaphis</name>
    <dbReference type="NCBI Taxonomy" id="587753"/>
    <lineage>
        <taxon>Bacteria</taxon>
        <taxon>Pseudomonadati</taxon>
        <taxon>Pseudomonadota</taxon>
        <taxon>Gammaproteobacteria</taxon>
        <taxon>Pseudomonadales</taxon>
        <taxon>Pseudomonadaceae</taxon>
        <taxon>Pseudomonas</taxon>
    </lineage>
</organism>
<dbReference type="PRINTS" id="PR00969">
    <property type="entry name" value="CHAPERONPILI"/>
</dbReference>
<keyword evidence="3" id="KW-0732">Signal</keyword>
<proteinExistence type="inferred from homology"/>
<evidence type="ECO:0000259" key="6">
    <source>
        <dbReference type="Pfam" id="PF00345"/>
    </source>
</evidence>
<dbReference type="Pfam" id="PF00345">
    <property type="entry name" value="PapD_N"/>
    <property type="match status" value="1"/>
</dbReference>
<dbReference type="GO" id="GO:0030288">
    <property type="term" value="C:outer membrane-bounded periplasmic space"/>
    <property type="evidence" value="ECO:0007669"/>
    <property type="project" value="InterPro"/>
</dbReference>
<dbReference type="InterPro" id="IPR050643">
    <property type="entry name" value="Periplasmic_pilus_chap"/>
</dbReference>
<dbReference type="SUPFAM" id="SSF49584">
    <property type="entry name" value="Periplasmic chaperone C-domain"/>
    <property type="match status" value="1"/>
</dbReference>
<dbReference type="InterPro" id="IPR008962">
    <property type="entry name" value="PapD-like_sf"/>
</dbReference>
<evidence type="ECO:0000313" key="8">
    <source>
        <dbReference type="EMBL" id="AZE47340.1"/>
    </source>
</evidence>
<evidence type="ECO:0000256" key="4">
    <source>
        <dbReference type="ARBA" id="ARBA00022764"/>
    </source>
</evidence>
<dbReference type="InterPro" id="IPR016148">
    <property type="entry name" value="Pili_assmbl_chaperone_C"/>
</dbReference>
<evidence type="ECO:0000256" key="5">
    <source>
        <dbReference type="ARBA" id="ARBA00023186"/>
    </source>
</evidence>
<comment type="similarity">
    <text evidence="2">Belongs to the periplasmic pilus chaperone family.</text>
</comment>
<evidence type="ECO:0000256" key="1">
    <source>
        <dbReference type="ARBA" id="ARBA00004418"/>
    </source>
</evidence>
<evidence type="ECO:0000313" key="9">
    <source>
        <dbReference type="Proteomes" id="UP000268048"/>
    </source>
</evidence>
<dbReference type="InterPro" id="IPR036316">
    <property type="entry name" value="Pili_assmbl_chap_C_dom_sf"/>
</dbReference>
<reference evidence="8 9" key="1">
    <citation type="submission" date="2018-03" db="EMBL/GenBank/DDBJ databases">
        <title>Diversity of phytobeneficial traits revealed by whole-genome analysis of worldwide-isolated phenazine-producing Pseudomonas spp.</title>
        <authorList>
            <person name="Biessy A."/>
            <person name="Novinscak A."/>
            <person name="Blom J."/>
            <person name="Leger G."/>
            <person name="Thomashow L.S."/>
            <person name="Cazorla F.M."/>
            <person name="Josic D."/>
            <person name="Filion M."/>
        </authorList>
    </citation>
    <scope>NUCLEOTIDE SEQUENCE [LARGE SCALE GENOMIC DNA]</scope>
    <source>
        <strain evidence="8 9">B25</strain>
    </source>
</reference>
<protein>
    <submittedName>
        <fullName evidence="8">Putative pili asembly chaperone</fullName>
    </submittedName>
</protein>
<dbReference type="AlphaFoldDB" id="A0A3G7TK12"/>
<dbReference type="GO" id="GO:0071555">
    <property type="term" value="P:cell wall organization"/>
    <property type="evidence" value="ECO:0007669"/>
    <property type="project" value="InterPro"/>
</dbReference>
<comment type="subcellular location">
    <subcellularLocation>
        <location evidence="1">Periplasm</location>
    </subcellularLocation>
</comment>
<dbReference type="InterPro" id="IPR013783">
    <property type="entry name" value="Ig-like_fold"/>
</dbReference>
<gene>
    <name evidence="8" type="ORF">C4K04_1652</name>
</gene>
<name>A0A3G7TK12_9PSED</name>
<evidence type="ECO:0000256" key="2">
    <source>
        <dbReference type="ARBA" id="ARBA00007399"/>
    </source>
</evidence>
<feature type="domain" description="Pili assembly chaperone C-terminal" evidence="7">
    <location>
        <begin position="183"/>
        <end position="246"/>
    </location>
</feature>
<dbReference type="SUPFAM" id="SSF49354">
    <property type="entry name" value="PapD-like"/>
    <property type="match status" value="1"/>
</dbReference>
<dbReference type="PANTHER" id="PTHR30251">
    <property type="entry name" value="PILUS ASSEMBLY CHAPERONE"/>
    <property type="match status" value="1"/>
</dbReference>
<dbReference type="PANTHER" id="PTHR30251:SF2">
    <property type="entry name" value="FIMBRIAL CHAPERONE YADV-RELATED"/>
    <property type="match status" value="1"/>
</dbReference>